<gene>
    <name evidence="1" type="ORF">K435DRAFT_853295</name>
</gene>
<accession>A0A4S8MI54</accession>
<name>A0A4S8MI54_DENBC</name>
<proteinExistence type="predicted"/>
<dbReference type="AlphaFoldDB" id="A0A4S8MI54"/>
<dbReference type="Proteomes" id="UP000297245">
    <property type="component" value="Unassembled WGS sequence"/>
</dbReference>
<keyword evidence="2" id="KW-1185">Reference proteome</keyword>
<organism evidence="1 2">
    <name type="scientific">Dendrothele bispora (strain CBS 962.96)</name>
    <dbReference type="NCBI Taxonomy" id="1314807"/>
    <lineage>
        <taxon>Eukaryota</taxon>
        <taxon>Fungi</taxon>
        <taxon>Dikarya</taxon>
        <taxon>Basidiomycota</taxon>
        <taxon>Agaricomycotina</taxon>
        <taxon>Agaricomycetes</taxon>
        <taxon>Agaricomycetidae</taxon>
        <taxon>Agaricales</taxon>
        <taxon>Agaricales incertae sedis</taxon>
        <taxon>Dendrothele</taxon>
    </lineage>
</organism>
<evidence type="ECO:0000313" key="2">
    <source>
        <dbReference type="Proteomes" id="UP000297245"/>
    </source>
</evidence>
<evidence type="ECO:0000313" key="1">
    <source>
        <dbReference type="EMBL" id="THV01864.1"/>
    </source>
</evidence>
<reference evidence="1 2" key="1">
    <citation type="journal article" date="2019" name="Nat. Ecol. Evol.">
        <title>Megaphylogeny resolves global patterns of mushroom evolution.</title>
        <authorList>
            <person name="Varga T."/>
            <person name="Krizsan K."/>
            <person name="Foldi C."/>
            <person name="Dima B."/>
            <person name="Sanchez-Garcia M."/>
            <person name="Sanchez-Ramirez S."/>
            <person name="Szollosi G.J."/>
            <person name="Szarkandi J.G."/>
            <person name="Papp V."/>
            <person name="Albert L."/>
            <person name="Andreopoulos W."/>
            <person name="Angelini C."/>
            <person name="Antonin V."/>
            <person name="Barry K.W."/>
            <person name="Bougher N.L."/>
            <person name="Buchanan P."/>
            <person name="Buyck B."/>
            <person name="Bense V."/>
            <person name="Catcheside P."/>
            <person name="Chovatia M."/>
            <person name="Cooper J."/>
            <person name="Damon W."/>
            <person name="Desjardin D."/>
            <person name="Finy P."/>
            <person name="Geml J."/>
            <person name="Haridas S."/>
            <person name="Hughes K."/>
            <person name="Justo A."/>
            <person name="Karasinski D."/>
            <person name="Kautmanova I."/>
            <person name="Kiss B."/>
            <person name="Kocsube S."/>
            <person name="Kotiranta H."/>
            <person name="LaButti K.M."/>
            <person name="Lechner B.E."/>
            <person name="Liimatainen K."/>
            <person name="Lipzen A."/>
            <person name="Lukacs Z."/>
            <person name="Mihaltcheva S."/>
            <person name="Morgado L.N."/>
            <person name="Niskanen T."/>
            <person name="Noordeloos M.E."/>
            <person name="Ohm R.A."/>
            <person name="Ortiz-Santana B."/>
            <person name="Ovrebo C."/>
            <person name="Racz N."/>
            <person name="Riley R."/>
            <person name="Savchenko A."/>
            <person name="Shiryaev A."/>
            <person name="Soop K."/>
            <person name="Spirin V."/>
            <person name="Szebenyi C."/>
            <person name="Tomsovsky M."/>
            <person name="Tulloss R.E."/>
            <person name="Uehling J."/>
            <person name="Grigoriev I.V."/>
            <person name="Vagvolgyi C."/>
            <person name="Papp T."/>
            <person name="Martin F.M."/>
            <person name="Miettinen O."/>
            <person name="Hibbett D.S."/>
            <person name="Nagy L.G."/>
        </authorList>
    </citation>
    <scope>NUCLEOTIDE SEQUENCE [LARGE SCALE GENOMIC DNA]</scope>
    <source>
        <strain evidence="1 2">CBS 962.96</strain>
    </source>
</reference>
<protein>
    <submittedName>
        <fullName evidence="1">Uncharacterized protein</fullName>
    </submittedName>
</protein>
<sequence length="204" mass="23673">MFKILILSRSYTGHLQFISLSKVRRILKLMRTTPAHPNRSSAFDAIFVLEVNNMITPGWVNANITNNFQGQATFDRLSPVVVDHSFLTLTERYSQQHHPWLRVLSLECVYHQDVFSTVHIVQPAQLSFDQYASTWQTSMIEMSLEKYSNCRDRSILKSNDHELQSSGGNVGSLYDNMDQELRLTYEQLVTQDLLHQFTAWTWNS</sequence>
<dbReference type="EMBL" id="ML179083">
    <property type="protein sequence ID" value="THV01864.1"/>
    <property type="molecule type" value="Genomic_DNA"/>
</dbReference>